<feature type="region of interest" description="Disordered" evidence="1">
    <location>
        <begin position="57"/>
        <end position="86"/>
    </location>
</feature>
<organism evidence="4">
    <name type="scientific">Anisakis simplex</name>
    <name type="common">Herring worm</name>
    <dbReference type="NCBI Taxonomy" id="6269"/>
    <lineage>
        <taxon>Eukaryota</taxon>
        <taxon>Metazoa</taxon>
        <taxon>Ecdysozoa</taxon>
        <taxon>Nematoda</taxon>
        <taxon>Chromadorea</taxon>
        <taxon>Rhabditida</taxon>
        <taxon>Spirurina</taxon>
        <taxon>Ascaridomorpha</taxon>
        <taxon>Ascaridoidea</taxon>
        <taxon>Anisakidae</taxon>
        <taxon>Anisakis</taxon>
        <taxon>Anisakis simplex complex</taxon>
    </lineage>
</organism>
<feature type="compositionally biased region" description="Basic and acidic residues" evidence="1">
    <location>
        <begin position="73"/>
        <end position="86"/>
    </location>
</feature>
<reference evidence="2 3" key="2">
    <citation type="submission" date="2018-11" db="EMBL/GenBank/DDBJ databases">
        <authorList>
            <consortium name="Pathogen Informatics"/>
        </authorList>
    </citation>
    <scope>NUCLEOTIDE SEQUENCE [LARGE SCALE GENOMIC DNA]</scope>
</reference>
<reference evidence="4" key="1">
    <citation type="submission" date="2017-02" db="UniProtKB">
        <authorList>
            <consortium name="WormBaseParasite"/>
        </authorList>
    </citation>
    <scope>IDENTIFICATION</scope>
</reference>
<evidence type="ECO:0000313" key="4">
    <source>
        <dbReference type="WBParaSite" id="ASIM_0001347401-mRNA-1"/>
    </source>
</evidence>
<sequence length="86" mass="9411">MNTARANVQAINSLSHSPQQRRDIVGLYTSASTLHLPKRPSITQSVYSIRNPSVAHQVNSASSTSRTSSAAKDTQHSVRELLRIAR</sequence>
<dbReference type="EMBL" id="UYRR01031274">
    <property type="protein sequence ID" value="VDK48404.1"/>
    <property type="molecule type" value="Genomic_DNA"/>
</dbReference>
<dbReference type="WBParaSite" id="ASIM_0001347401-mRNA-1">
    <property type="protein sequence ID" value="ASIM_0001347401-mRNA-1"/>
    <property type="gene ID" value="ASIM_0001347401"/>
</dbReference>
<feature type="compositionally biased region" description="Low complexity" evidence="1">
    <location>
        <begin position="60"/>
        <end position="71"/>
    </location>
</feature>
<name>A0A0M3JYF5_ANISI</name>
<evidence type="ECO:0000313" key="2">
    <source>
        <dbReference type="EMBL" id="VDK48404.1"/>
    </source>
</evidence>
<evidence type="ECO:0000256" key="1">
    <source>
        <dbReference type="SAM" id="MobiDB-lite"/>
    </source>
</evidence>
<dbReference type="Proteomes" id="UP000267096">
    <property type="component" value="Unassembled WGS sequence"/>
</dbReference>
<protein>
    <submittedName>
        <fullName evidence="4">AC4</fullName>
    </submittedName>
</protein>
<gene>
    <name evidence="2" type="ORF">ASIM_LOCUS12902</name>
</gene>
<proteinExistence type="predicted"/>
<evidence type="ECO:0000313" key="3">
    <source>
        <dbReference type="Proteomes" id="UP000267096"/>
    </source>
</evidence>
<keyword evidence="3" id="KW-1185">Reference proteome</keyword>
<dbReference type="AlphaFoldDB" id="A0A0M3JYF5"/>
<accession>A0A0M3JYF5</accession>